<sequence length="57" mass="6813">MQFFFRDGFQKLFIPLSRDKLWDTVQDLFHLLSVLAVRLFEQFLVTLLPLCLGRINL</sequence>
<gene>
    <name evidence="1" type="ORF">ABT39_MTgene6282</name>
</gene>
<dbReference type="AlphaFoldDB" id="A0A101LWU4"/>
<comment type="caution">
    <text evidence="1">The sequence shown here is derived from an EMBL/GenBank/DDBJ whole genome shotgun (WGS) entry which is preliminary data.</text>
</comment>
<evidence type="ECO:0000313" key="1">
    <source>
        <dbReference type="EMBL" id="KUM46827.1"/>
    </source>
</evidence>
<organism evidence="1">
    <name type="scientific">Picea glauca</name>
    <name type="common">White spruce</name>
    <name type="synonym">Pinus glauca</name>
    <dbReference type="NCBI Taxonomy" id="3330"/>
    <lineage>
        <taxon>Eukaryota</taxon>
        <taxon>Viridiplantae</taxon>
        <taxon>Streptophyta</taxon>
        <taxon>Embryophyta</taxon>
        <taxon>Tracheophyta</taxon>
        <taxon>Spermatophyta</taxon>
        <taxon>Pinopsida</taxon>
        <taxon>Pinidae</taxon>
        <taxon>Conifers I</taxon>
        <taxon>Pinales</taxon>
        <taxon>Pinaceae</taxon>
        <taxon>Picea</taxon>
    </lineage>
</organism>
<proteinExistence type="predicted"/>
<reference evidence="1" key="1">
    <citation type="journal article" date="2015" name="Genome Biol. Evol.">
        <title>Organellar Genomes of White Spruce (Picea glauca): Assembly and Annotation.</title>
        <authorList>
            <person name="Jackman S.D."/>
            <person name="Warren R.L."/>
            <person name="Gibb E.A."/>
            <person name="Vandervalk B.P."/>
            <person name="Mohamadi H."/>
            <person name="Chu J."/>
            <person name="Raymond A."/>
            <person name="Pleasance S."/>
            <person name="Coope R."/>
            <person name="Wildung M.R."/>
            <person name="Ritland C.E."/>
            <person name="Bousquet J."/>
            <person name="Jones S.J."/>
            <person name="Bohlmann J."/>
            <person name="Birol I."/>
        </authorList>
    </citation>
    <scope>NUCLEOTIDE SEQUENCE [LARGE SCALE GENOMIC DNA]</scope>
    <source>
        <tissue evidence="1">Flushing bud</tissue>
    </source>
</reference>
<protein>
    <submittedName>
        <fullName evidence="1">Uncharacterized protein</fullName>
    </submittedName>
</protein>
<name>A0A101LWU4_PICGL</name>
<dbReference type="EMBL" id="LKAM01000009">
    <property type="protein sequence ID" value="KUM46827.1"/>
    <property type="molecule type" value="Genomic_DNA"/>
</dbReference>
<accession>A0A101LWU4</accession>
<geneLocation type="mitochondrion" evidence="1"/>
<keyword evidence="1" id="KW-0496">Mitochondrion</keyword>